<dbReference type="Proteomes" id="UP001341840">
    <property type="component" value="Unassembled WGS sequence"/>
</dbReference>
<name>A0ABU6SND6_9FABA</name>
<dbReference type="EMBL" id="JASCZI010061105">
    <property type="protein sequence ID" value="MED6137654.1"/>
    <property type="molecule type" value="Genomic_DNA"/>
</dbReference>
<evidence type="ECO:0000256" key="1">
    <source>
        <dbReference type="SAM" id="MobiDB-lite"/>
    </source>
</evidence>
<sequence>MPKMPRTLDAAESTHDRVVNHHGSLAIRQMRNRPPRALPKSPRTSKQPSARSSFGTTRIKQQAVKALLAAKYNKKIKKWDLEEGDLVLRRADIGGKNAAQGKLGANWEGLTG</sequence>
<keyword evidence="3" id="KW-1185">Reference proteome</keyword>
<feature type="compositionally biased region" description="Polar residues" evidence="1">
    <location>
        <begin position="42"/>
        <end position="58"/>
    </location>
</feature>
<protein>
    <submittedName>
        <fullName evidence="2">Uncharacterized protein</fullName>
    </submittedName>
</protein>
<feature type="region of interest" description="Disordered" evidence="1">
    <location>
        <begin position="1"/>
        <end position="58"/>
    </location>
</feature>
<comment type="caution">
    <text evidence="2">The sequence shown here is derived from an EMBL/GenBank/DDBJ whole genome shotgun (WGS) entry which is preliminary data.</text>
</comment>
<gene>
    <name evidence="2" type="ORF">PIB30_066922</name>
</gene>
<reference evidence="2 3" key="1">
    <citation type="journal article" date="2023" name="Plants (Basel)">
        <title>Bridging the Gap: Combining Genomics and Transcriptomics Approaches to Understand Stylosanthes scabra, an Orphan Legume from the Brazilian Caatinga.</title>
        <authorList>
            <person name="Ferreira-Neto J.R.C."/>
            <person name="da Silva M.D."/>
            <person name="Binneck E."/>
            <person name="de Melo N.F."/>
            <person name="da Silva R.H."/>
            <person name="de Melo A.L.T.M."/>
            <person name="Pandolfi V."/>
            <person name="Bustamante F.O."/>
            <person name="Brasileiro-Vidal A.C."/>
            <person name="Benko-Iseppon A.M."/>
        </authorList>
    </citation>
    <scope>NUCLEOTIDE SEQUENCE [LARGE SCALE GENOMIC DNA]</scope>
    <source>
        <tissue evidence="2">Leaves</tissue>
    </source>
</reference>
<proteinExistence type="predicted"/>
<evidence type="ECO:0000313" key="3">
    <source>
        <dbReference type="Proteomes" id="UP001341840"/>
    </source>
</evidence>
<evidence type="ECO:0000313" key="2">
    <source>
        <dbReference type="EMBL" id="MED6137654.1"/>
    </source>
</evidence>
<organism evidence="2 3">
    <name type="scientific">Stylosanthes scabra</name>
    <dbReference type="NCBI Taxonomy" id="79078"/>
    <lineage>
        <taxon>Eukaryota</taxon>
        <taxon>Viridiplantae</taxon>
        <taxon>Streptophyta</taxon>
        <taxon>Embryophyta</taxon>
        <taxon>Tracheophyta</taxon>
        <taxon>Spermatophyta</taxon>
        <taxon>Magnoliopsida</taxon>
        <taxon>eudicotyledons</taxon>
        <taxon>Gunneridae</taxon>
        <taxon>Pentapetalae</taxon>
        <taxon>rosids</taxon>
        <taxon>fabids</taxon>
        <taxon>Fabales</taxon>
        <taxon>Fabaceae</taxon>
        <taxon>Papilionoideae</taxon>
        <taxon>50 kb inversion clade</taxon>
        <taxon>dalbergioids sensu lato</taxon>
        <taxon>Dalbergieae</taxon>
        <taxon>Pterocarpus clade</taxon>
        <taxon>Stylosanthes</taxon>
    </lineage>
</organism>
<accession>A0ABU6SND6</accession>